<feature type="domain" description="Transposase InsH N-terminal" evidence="8">
    <location>
        <begin position="15"/>
        <end position="78"/>
    </location>
</feature>
<evidence type="ECO:0000256" key="3">
    <source>
        <dbReference type="ARBA" id="ARBA00022578"/>
    </source>
</evidence>
<dbReference type="PANTHER" id="PTHR35604:SF2">
    <property type="entry name" value="TRANSPOSASE INSH FOR INSERTION SEQUENCE ELEMENT IS5A-RELATED"/>
    <property type="match status" value="1"/>
</dbReference>
<keyword evidence="5" id="KW-0233">DNA recombination</keyword>
<organism evidence="9 10">
    <name type="scientific">Carboxylicivirga marina</name>
    <dbReference type="NCBI Taxonomy" id="2800988"/>
    <lineage>
        <taxon>Bacteria</taxon>
        <taxon>Pseudomonadati</taxon>
        <taxon>Bacteroidota</taxon>
        <taxon>Bacteroidia</taxon>
        <taxon>Marinilabiliales</taxon>
        <taxon>Marinilabiliaceae</taxon>
        <taxon>Carboxylicivirga</taxon>
    </lineage>
</organism>
<sequence>RDTLEKGLLNKEKKSNAGAKPFDVVMMFKILVLQRYYGLGDSQLEYQIIDRISFKKFLGLESGDKVPDEKTVWAFREKLTNEGLVEKIFSQFNDYLNSKGLIMNEGKMIDASFTVAPRQRNTREENKKIKEGKGNDLWNDKPNKKKHKDTDARWTKKNGETFYGYKNHAKVDTKSKFIDKYKVTDASVHDSQALDDLLEEEDKGQDFHADSAYTGEDQEKVIDKYEMNNKVHEKGYRNKPLTELQKANNKKKSKIRARVEHVFGFMEQSMNGLIVKSIGIKRATGIIGLINLTYNMFRYEQVIRLNIFS</sequence>
<feature type="domain" description="Transposase IS4-like" evidence="7">
    <location>
        <begin position="134"/>
        <end position="296"/>
    </location>
</feature>
<evidence type="ECO:0000259" key="8">
    <source>
        <dbReference type="Pfam" id="PF05598"/>
    </source>
</evidence>
<dbReference type="PANTHER" id="PTHR35604">
    <property type="entry name" value="TRANSPOSASE INSH FOR INSERTION SEQUENCE ELEMENT IS5A-RELATED"/>
    <property type="match status" value="1"/>
</dbReference>
<dbReference type="Pfam" id="PF01609">
    <property type="entry name" value="DDE_Tnp_1"/>
    <property type="match status" value="1"/>
</dbReference>
<dbReference type="RefSeq" id="WP_200467271.1">
    <property type="nucleotide sequence ID" value="NZ_JAENRR010000152.1"/>
</dbReference>
<comment type="similarity">
    <text evidence="2">Belongs to the transposase 11 family.</text>
</comment>
<dbReference type="Pfam" id="PF05598">
    <property type="entry name" value="DUF772"/>
    <property type="match status" value="1"/>
</dbReference>
<feature type="compositionally biased region" description="Basic and acidic residues" evidence="6">
    <location>
        <begin position="121"/>
        <end position="151"/>
    </location>
</feature>
<keyword evidence="4" id="KW-0238">DNA-binding</keyword>
<evidence type="ECO:0000259" key="7">
    <source>
        <dbReference type="Pfam" id="PF01609"/>
    </source>
</evidence>
<comment type="caution">
    <text evidence="9">The sequence shown here is derived from an EMBL/GenBank/DDBJ whole genome shotgun (WGS) entry which is preliminary data.</text>
</comment>
<comment type="function">
    <text evidence="1">Involved in the transposition of the insertion sequence IS5.</text>
</comment>
<keyword evidence="3" id="KW-0815">Transposition</keyword>
<evidence type="ECO:0000256" key="5">
    <source>
        <dbReference type="ARBA" id="ARBA00023172"/>
    </source>
</evidence>
<protein>
    <submittedName>
        <fullName evidence="9">IS5 family transposase</fullName>
    </submittedName>
</protein>
<name>A0ABS1HS88_9BACT</name>
<dbReference type="Proteomes" id="UP000605676">
    <property type="component" value="Unassembled WGS sequence"/>
</dbReference>
<proteinExistence type="inferred from homology"/>
<dbReference type="InterPro" id="IPR008490">
    <property type="entry name" value="Transposase_InsH_N"/>
</dbReference>
<dbReference type="InterPro" id="IPR047959">
    <property type="entry name" value="Transpos_IS5"/>
</dbReference>
<gene>
    <name evidence="9" type="ORF">JIV24_22170</name>
</gene>
<evidence type="ECO:0000256" key="2">
    <source>
        <dbReference type="ARBA" id="ARBA00010075"/>
    </source>
</evidence>
<evidence type="ECO:0000313" key="10">
    <source>
        <dbReference type="Proteomes" id="UP000605676"/>
    </source>
</evidence>
<reference evidence="9 10" key="1">
    <citation type="submission" date="2021-01" db="EMBL/GenBank/DDBJ databases">
        <title>Carboxyliciviraga sp.nov., isolated from coastal sediments.</title>
        <authorList>
            <person name="Lu D."/>
            <person name="Zhang T."/>
        </authorList>
    </citation>
    <scope>NUCLEOTIDE SEQUENCE [LARGE SCALE GENOMIC DNA]</scope>
    <source>
        <strain evidence="9 10">N1Y132</strain>
    </source>
</reference>
<dbReference type="NCBIfam" id="NF033581">
    <property type="entry name" value="transpos_IS5_4"/>
    <property type="match status" value="1"/>
</dbReference>
<evidence type="ECO:0000256" key="1">
    <source>
        <dbReference type="ARBA" id="ARBA00003544"/>
    </source>
</evidence>
<dbReference type="EMBL" id="JAENRR010000152">
    <property type="protein sequence ID" value="MBK3520054.1"/>
    <property type="molecule type" value="Genomic_DNA"/>
</dbReference>
<evidence type="ECO:0000313" key="9">
    <source>
        <dbReference type="EMBL" id="MBK3520054.1"/>
    </source>
</evidence>
<feature type="region of interest" description="Disordered" evidence="6">
    <location>
        <begin position="119"/>
        <end position="151"/>
    </location>
</feature>
<evidence type="ECO:0000256" key="4">
    <source>
        <dbReference type="ARBA" id="ARBA00023125"/>
    </source>
</evidence>
<feature type="non-terminal residue" evidence="9">
    <location>
        <position position="1"/>
    </location>
</feature>
<accession>A0ABS1HS88</accession>
<evidence type="ECO:0000256" key="6">
    <source>
        <dbReference type="SAM" id="MobiDB-lite"/>
    </source>
</evidence>
<keyword evidence="10" id="KW-1185">Reference proteome</keyword>
<dbReference type="InterPro" id="IPR002559">
    <property type="entry name" value="Transposase_11"/>
</dbReference>